<protein>
    <submittedName>
        <fullName evidence="1">Uncharacterized protein</fullName>
    </submittedName>
</protein>
<sequence length="120" mass="13380">MASLNDGIENLISARKSLVISLEKSKVIGLALDRAGPILDEINQRSSSLEAAVRTILLKVFDAIHGLEKSLLDLQLDLPWYLSMLKRLEEALIFLGDDCGMAIQWLDDMVDLSWRSPTVK</sequence>
<keyword evidence="2" id="KW-1185">Reference proteome</keyword>
<evidence type="ECO:0000313" key="1">
    <source>
        <dbReference type="EMBL" id="KAA8528860.1"/>
    </source>
</evidence>
<gene>
    <name evidence="1" type="ORF">F0562_036215</name>
</gene>
<evidence type="ECO:0000313" key="2">
    <source>
        <dbReference type="Proteomes" id="UP000325577"/>
    </source>
</evidence>
<reference evidence="1 2" key="1">
    <citation type="submission" date="2019-09" db="EMBL/GenBank/DDBJ databases">
        <title>A chromosome-level genome assembly of the Chinese tupelo Nyssa sinensis.</title>
        <authorList>
            <person name="Yang X."/>
            <person name="Kang M."/>
            <person name="Yang Y."/>
            <person name="Xiong H."/>
            <person name="Wang M."/>
            <person name="Zhang Z."/>
            <person name="Wang Z."/>
            <person name="Wu H."/>
            <person name="Ma T."/>
            <person name="Liu J."/>
            <person name="Xi Z."/>
        </authorList>
    </citation>
    <scope>NUCLEOTIDE SEQUENCE [LARGE SCALE GENOMIC DNA]</scope>
    <source>
        <strain evidence="1">J267</strain>
        <tissue evidence="1">Leaf</tissue>
    </source>
</reference>
<dbReference type="Proteomes" id="UP000325577">
    <property type="component" value="Linkage Group LG21"/>
</dbReference>
<organism evidence="1 2">
    <name type="scientific">Nyssa sinensis</name>
    <dbReference type="NCBI Taxonomy" id="561372"/>
    <lineage>
        <taxon>Eukaryota</taxon>
        <taxon>Viridiplantae</taxon>
        <taxon>Streptophyta</taxon>
        <taxon>Embryophyta</taxon>
        <taxon>Tracheophyta</taxon>
        <taxon>Spermatophyta</taxon>
        <taxon>Magnoliopsida</taxon>
        <taxon>eudicotyledons</taxon>
        <taxon>Gunneridae</taxon>
        <taxon>Pentapetalae</taxon>
        <taxon>asterids</taxon>
        <taxon>Cornales</taxon>
        <taxon>Nyssaceae</taxon>
        <taxon>Nyssa</taxon>
    </lineage>
</organism>
<dbReference type="EMBL" id="CM018045">
    <property type="protein sequence ID" value="KAA8528860.1"/>
    <property type="molecule type" value="Genomic_DNA"/>
</dbReference>
<dbReference type="OrthoDB" id="1697855at2759"/>
<accession>A0A5J5AE57</accession>
<name>A0A5J5AE57_9ASTE</name>
<proteinExistence type="predicted"/>
<dbReference type="AlphaFoldDB" id="A0A5J5AE57"/>